<evidence type="ECO:0000256" key="1">
    <source>
        <dbReference type="SAM" id="MobiDB-lite"/>
    </source>
</evidence>
<evidence type="ECO:0000313" key="3">
    <source>
        <dbReference type="Proteomes" id="UP000799778"/>
    </source>
</evidence>
<dbReference type="EMBL" id="ML978078">
    <property type="protein sequence ID" value="KAF2009570.1"/>
    <property type="molecule type" value="Genomic_DNA"/>
</dbReference>
<name>A0A6A5X9H8_9PLEO</name>
<sequence length="158" mass="17532">MLYPLFFLSLLQARTPNPGLNVECPSLDNLPGPRVGKSSLALPPHPHLTGDFHTQKKSSSSFYSTTTTKPKPRSIGFGRVFSSSFCFSIKEIHSHGALFFTHKYNKRMTRASVIGDLSRPIVVSCQEAGSEGERCIKYIEGKVERGVGMREDREDGEI</sequence>
<gene>
    <name evidence="2" type="ORF">BU24DRAFT_78345</name>
</gene>
<accession>A0A6A5X9H8</accession>
<dbReference type="RefSeq" id="XP_033377909.1">
    <property type="nucleotide sequence ID" value="XM_033534631.1"/>
</dbReference>
<feature type="compositionally biased region" description="Low complexity" evidence="1">
    <location>
        <begin position="57"/>
        <end position="69"/>
    </location>
</feature>
<dbReference type="Proteomes" id="UP000799778">
    <property type="component" value="Unassembled WGS sequence"/>
</dbReference>
<dbReference type="AlphaFoldDB" id="A0A6A5X9H8"/>
<protein>
    <submittedName>
        <fullName evidence="2">Uncharacterized protein</fullName>
    </submittedName>
</protein>
<feature type="region of interest" description="Disordered" evidence="1">
    <location>
        <begin position="46"/>
        <end position="69"/>
    </location>
</feature>
<keyword evidence="3" id="KW-1185">Reference proteome</keyword>
<organism evidence="2 3">
    <name type="scientific">Aaosphaeria arxii CBS 175.79</name>
    <dbReference type="NCBI Taxonomy" id="1450172"/>
    <lineage>
        <taxon>Eukaryota</taxon>
        <taxon>Fungi</taxon>
        <taxon>Dikarya</taxon>
        <taxon>Ascomycota</taxon>
        <taxon>Pezizomycotina</taxon>
        <taxon>Dothideomycetes</taxon>
        <taxon>Pleosporomycetidae</taxon>
        <taxon>Pleosporales</taxon>
        <taxon>Pleosporales incertae sedis</taxon>
        <taxon>Aaosphaeria</taxon>
    </lineage>
</organism>
<reference evidence="2" key="1">
    <citation type="journal article" date="2020" name="Stud. Mycol.">
        <title>101 Dothideomycetes genomes: a test case for predicting lifestyles and emergence of pathogens.</title>
        <authorList>
            <person name="Haridas S."/>
            <person name="Albert R."/>
            <person name="Binder M."/>
            <person name="Bloem J."/>
            <person name="Labutti K."/>
            <person name="Salamov A."/>
            <person name="Andreopoulos B."/>
            <person name="Baker S."/>
            <person name="Barry K."/>
            <person name="Bills G."/>
            <person name="Bluhm B."/>
            <person name="Cannon C."/>
            <person name="Castanera R."/>
            <person name="Culley D."/>
            <person name="Daum C."/>
            <person name="Ezra D."/>
            <person name="Gonzalez J."/>
            <person name="Henrissat B."/>
            <person name="Kuo A."/>
            <person name="Liang C."/>
            <person name="Lipzen A."/>
            <person name="Lutzoni F."/>
            <person name="Magnuson J."/>
            <person name="Mondo S."/>
            <person name="Nolan M."/>
            <person name="Ohm R."/>
            <person name="Pangilinan J."/>
            <person name="Park H.-J."/>
            <person name="Ramirez L."/>
            <person name="Alfaro M."/>
            <person name="Sun H."/>
            <person name="Tritt A."/>
            <person name="Yoshinaga Y."/>
            <person name="Zwiers L.-H."/>
            <person name="Turgeon B."/>
            <person name="Goodwin S."/>
            <person name="Spatafora J."/>
            <person name="Crous P."/>
            <person name="Grigoriev I."/>
        </authorList>
    </citation>
    <scope>NUCLEOTIDE SEQUENCE</scope>
    <source>
        <strain evidence="2">CBS 175.79</strain>
    </source>
</reference>
<dbReference type="GeneID" id="54292028"/>
<evidence type="ECO:0000313" key="2">
    <source>
        <dbReference type="EMBL" id="KAF2009570.1"/>
    </source>
</evidence>
<proteinExistence type="predicted"/>